<evidence type="ECO:0000256" key="7">
    <source>
        <dbReference type="SAM" id="Phobius"/>
    </source>
</evidence>
<feature type="transmembrane region" description="Helical" evidence="7">
    <location>
        <begin position="93"/>
        <end position="116"/>
    </location>
</feature>
<protein>
    <submittedName>
        <fullName evidence="9">Uncharacterized protein</fullName>
    </submittedName>
</protein>
<keyword evidence="4 7" id="KW-1133">Transmembrane helix</keyword>
<comment type="subcellular location">
    <subcellularLocation>
        <location evidence="1">Endomembrane system</location>
        <topology evidence="1">Multi-pass membrane protein</topology>
    </subcellularLocation>
</comment>
<evidence type="ECO:0000256" key="4">
    <source>
        <dbReference type="ARBA" id="ARBA00022989"/>
    </source>
</evidence>
<evidence type="ECO:0000256" key="1">
    <source>
        <dbReference type="ARBA" id="ARBA00004127"/>
    </source>
</evidence>
<dbReference type="InterPro" id="IPR009606">
    <property type="entry name" value="DEAL/Modifying_wall_lignin1/2"/>
</dbReference>
<keyword evidence="2 7" id="KW-0812">Transmembrane</keyword>
<evidence type="ECO:0000313" key="9">
    <source>
        <dbReference type="RefSeq" id="XP_021850017.2"/>
    </source>
</evidence>
<dbReference type="GeneID" id="110789628"/>
<keyword evidence="5 7" id="KW-0472">Membrane</keyword>
<evidence type="ECO:0000256" key="5">
    <source>
        <dbReference type="ARBA" id="ARBA00023136"/>
    </source>
</evidence>
<gene>
    <name evidence="9" type="primary">LOC110789628</name>
</gene>
<evidence type="ECO:0000256" key="6">
    <source>
        <dbReference type="ARBA" id="ARBA00029467"/>
    </source>
</evidence>
<dbReference type="Proteomes" id="UP000813463">
    <property type="component" value="Chromosome 4"/>
</dbReference>
<comment type="similarity">
    <text evidence="6">Belongs to the DESIGUAL family.</text>
</comment>
<keyword evidence="8" id="KW-1185">Reference proteome</keyword>
<dbReference type="AlphaFoldDB" id="A0A9R0IIL9"/>
<accession>A0A9R0IIL9</accession>
<dbReference type="KEGG" id="soe:110789628"/>
<organism evidence="8 9">
    <name type="scientific">Spinacia oleracea</name>
    <name type="common">Spinach</name>
    <dbReference type="NCBI Taxonomy" id="3562"/>
    <lineage>
        <taxon>Eukaryota</taxon>
        <taxon>Viridiplantae</taxon>
        <taxon>Streptophyta</taxon>
        <taxon>Embryophyta</taxon>
        <taxon>Tracheophyta</taxon>
        <taxon>Spermatophyta</taxon>
        <taxon>Magnoliopsida</taxon>
        <taxon>eudicotyledons</taxon>
        <taxon>Gunneridae</taxon>
        <taxon>Pentapetalae</taxon>
        <taxon>Caryophyllales</taxon>
        <taxon>Chenopodiaceae</taxon>
        <taxon>Chenopodioideae</taxon>
        <taxon>Anserineae</taxon>
        <taxon>Spinacia</taxon>
    </lineage>
</organism>
<dbReference type="RefSeq" id="XP_021850017.2">
    <property type="nucleotide sequence ID" value="XM_021994325.2"/>
</dbReference>
<reference evidence="9" key="2">
    <citation type="submission" date="2025-08" db="UniProtKB">
        <authorList>
            <consortium name="RefSeq"/>
        </authorList>
    </citation>
    <scope>IDENTIFICATION</scope>
    <source>
        <tissue evidence="9">Leaf</tissue>
    </source>
</reference>
<dbReference type="InterPro" id="IPR052222">
    <property type="entry name" value="DESIGUAL"/>
</dbReference>
<dbReference type="GO" id="GO:0012505">
    <property type="term" value="C:endomembrane system"/>
    <property type="evidence" value="ECO:0007669"/>
    <property type="project" value="UniProtKB-SubCell"/>
</dbReference>
<sequence length="200" mass="20406">MGAANIVVYIVVGFLGLIAAALGFVAEATKVKAADISISRFDGCEYPSSPASILGYVAALLLLIVLITISAVTRCACCQRNNSNTRSSSAGAIFFFIISCIASIIGIGILIAAANLSTRQESLSSLGLCYYVKPGVFAAGGGLALVASILGLCSYGASTRNRGQQAPAAVPSQGGIAMANPQFDIAPSYSNPKQQGQYAV</sequence>
<feature type="transmembrane region" description="Helical" evidence="7">
    <location>
        <begin position="136"/>
        <end position="157"/>
    </location>
</feature>
<evidence type="ECO:0000313" key="8">
    <source>
        <dbReference type="Proteomes" id="UP000813463"/>
    </source>
</evidence>
<dbReference type="PANTHER" id="PTHR31769">
    <property type="entry name" value="OS07G0462200 PROTEIN-RELATED"/>
    <property type="match status" value="1"/>
</dbReference>
<reference evidence="8" key="1">
    <citation type="journal article" date="2021" name="Nat. Commun.">
        <title>Genomic analyses provide insights into spinach domestication and the genetic basis of agronomic traits.</title>
        <authorList>
            <person name="Cai X."/>
            <person name="Sun X."/>
            <person name="Xu C."/>
            <person name="Sun H."/>
            <person name="Wang X."/>
            <person name="Ge C."/>
            <person name="Zhang Z."/>
            <person name="Wang Q."/>
            <person name="Fei Z."/>
            <person name="Jiao C."/>
            <person name="Wang Q."/>
        </authorList>
    </citation>
    <scope>NUCLEOTIDE SEQUENCE [LARGE SCALE GENOMIC DNA]</scope>
    <source>
        <strain evidence="8">cv. Varoflay</strain>
    </source>
</reference>
<name>A0A9R0IIL9_SPIOL</name>
<feature type="transmembrane region" description="Helical" evidence="7">
    <location>
        <begin position="7"/>
        <end position="26"/>
    </location>
</feature>
<evidence type="ECO:0000256" key="2">
    <source>
        <dbReference type="ARBA" id="ARBA00022692"/>
    </source>
</evidence>
<dbReference type="Pfam" id="PF06749">
    <property type="entry name" value="DUF1218"/>
    <property type="match status" value="1"/>
</dbReference>
<feature type="transmembrane region" description="Helical" evidence="7">
    <location>
        <begin position="53"/>
        <end position="72"/>
    </location>
</feature>
<evidence type="ECO:0000256" key="3">
    <source>
        <dbReference type="ARBA" id="ARBA00022729"/>
    </source>
</evidence>
<keyword evidence="3" id="KW-0732">Signal</keyword>
<proteinExistence type="inferred from homology"/>